<accession>A0A2K3JR49</accession>
<sequence>MNFHKQKRLIIIVTPTLSWLLLINSNIVSGFGHANGFGEQSLSKIAIHKALVSLHSAASVTSTPSILGIKGEDTQWVAVDFDFPNPSIDDCHDDEILMNFYIVLTLC</sequence>
<organism evidence="1 2">
    <name type="scientific">Trifolium pratense</name>
    <name type="common">Red clover</name>
    <dbReference type="NCBI Taxonomy" id="57577"/>
    <lineage>
        <taxon>Eukaryota</taxon>
        <taxon>Viridiplantae</taxon>
        <taxon>Streptophyta</taxon>
        <taxon>Embryophyta</taxon>
        <taxon>Tracheophyta</taxon>
        <taxon>Spermatophyta</taxon>
        <taxon>Magnoliopsida</taxon>
        <taxon>eudicotyledons</taxon>
        <taxon>Gunneridae</taxon>
        <taxon>Pentapetalae</taxon>
        <taxon>rosids</taxon>
        <taxon>fabids</taxon>
        <taxon>Fabales</taxon>
        <taxon>Fabaceae</taxon>
        <taxon>Papilionoideae</taxon>
        <taxon>50 kb inversion clade</taxon>
        <taxon>NPAAA clade</taxon>
        <taxon>Hologalegina</taxon>
        <taxon>IRL clade</taxon>
        <taxon>Trifolieae</taxon>
        <taxon>Trifolium</taxon>
    </lineage>
</organism>
<protein>
    <submittedName>
        <fullName evidence="1">Putative inactive purple acid phosphatase 27-like protein</fullName>
    </submittedName>
</protein>
<reference evidence="1 2" key="1">
    <citation type="journal article" date="2014" name="Am. J. Bot.">
        <title>Genome assembly and annotation for red clover (Trifolium pratense; Fabaceae).</title>
        <authorList>
            <person name="Istvanek J."/>
            <person name="Jaros M."/>
            <person name="Krenek A."/>
            <person name="Repkova J."/>
        </authorList>
    </citation>
    <scope>NUCLEOTIDE SEQUENCE [LARGE SCALE GENOMIC DNA]</scope>
    <source>
        <strain evidence="2">cv. Tatra</strain>
        <tissue evidence="1">Young leaves</tissue>
    </source>
</reference>
<comment type="caution">
    <text evidence="1">The sequence shown here is derived from an EMBL/GenBank/DDBJ whole genome shotgun (WGS) entry which is preliminary data.</text>
</comment>
<gene>
    <name evidence="1" type="ORF">L195_g049920</name>
</gene>
<dbReference type="ExpressionAtlas" id="A0A2K3JR49">
    <property type="expression patterns" value="baseline"/>
</dbReference>
<evidence type="ECO:0000313" key="1">
    <source>
        <dbReference type="EMBL" id="PNX56513.1"/>
    </source>
</evidence>
<proteinExistence type="predicted"/>
<dbReference type="STRING" id="57577.A0A2K3JR49"/>
<dbReference type="AlphaFoldDB" id="A0A2K3JR49"/>
<reference evidence="1 2" key="2">
    <citation type="journal article" date="2017" name="Front. Plant Sci.">
        <title>Gene Classification and Mining of Molecular Markers Useful in Red Clover (Trifolium pratense) Breeding.</title>
        <authorList>
            <person name="Istvanek J."/>
            <person name="Dluhosova J."/>
            <person name="Dluhos P."/>
            <person name="Patkova L."/>
            <person name="Nedelnik J."/>
            <person name="Repkova J."/>
        </authorList>
    </citation>
    <scope>NUCLEOTIDE SEQUENCE [LARGE SCALE GENOMIC DNA]</scope>
    <source>
        <strain evidence="2">cv. Tatra</strain>
        <tissue evidence="1">Young leaves</tissue>
    </source>
</reference>
<name>A0A2K3JR49_TRIPR</name>
<dbReference type="Proteomes" id="UP000236291">
    <property type="component" value="Unassembled WGS sequence"/>
</dbReference>
<dbReference type="EMBL" id="ASHM01074683">
    <property type="protein sequence ID" value="PNX56513.1"/>
    <property type="molecule type" value="Genomic_DNA"/>
</dbReference>
<evidence type="ECO:0000313" key="2">
    <source>
        <dbReference type="Proteomes" id="UP000236291"/>
    </source>
</evidence>